<evidence type="ECO:0000313" key="5">
    <source>
        <dbReference type="Proteomes" id="UP000675653"/>
    </source>
</evidence>
<comment type="caution">
    <text evidence="4">The sequence shown here is derived from an EMBL/GenBank/DDBJ whole genome shotgun (WGS) entry which is preliminary data.</text>
</comment>
<dbReference type="RefSeq" id="WP_212514358.1">
    <property type="nucleotide sequence ID" value="NZ_CAWQDX010000075.1"/>
</dbReference>
<evidence type="ECO:0000256" key="3">
    <source>
        <dbReference type="SAM" id="Phobius"/>
    </source>
</evidence>
<evidence type="ECO:0000313" key="4">
    <source>
        <dbReference type="EMBL" id="MBR7630737.1"/>
    </source>
</evidence>
<keyword evidence="3" id="KW-0812">Transmembrane</keyword>
<dbReference type="Proteomes" id="UP000675653">
    <property type="component" value="Unassembled WGS sequence"/>
</dbReference>
<proteinExistence type="inferred from homology"/>
<sequence length="216" mass="23069">MTVVPERVLCRIAMRKRGDALYVIWFCWGLALLLYVLGSAYYKLPVVPLLVMALMLMVEKVRMFGRKRNESVSAVSGVAMTVIAQGARFTGELQVEGNLDVHGQFIGILLVSGGTVRIMEGGRVEGEVTAAHVTINGTLDGTCASTEVEILESGKMKGTFKGGSLSIRKGGQFIGQSQAQEDSNAVSGQSKGNVKKLQPEGKPKAIDVPEVAAKQA</sequence>
<keyword evidence="3" id="KW-0472">Membrane</keyword>
<accession>A0ABS5GUL2</accession>
<dbReference type="PANTHER" id="PTHR35024">
    <property type="entry name" value="HYPOTHETICAL CYTOSOLIC PROTEIN"/>
    <property type="match status" value="1"/>
</dbReference>
<dbReference type="InterPro" id="IPR007607">
    <property type="entry name" value="BacA/B"/>
</dbReference>
<gene>
    <name evidence="4" type="ORF">KAT72_17345</name>
</gene>
<reference evidence="4 5" key="1">
    <citation type="submission" date="2021-04" db="EMBL/GenBank/DDBJ databases">
        <title>Draft Genome of Aeromonas popoffii ID682, isolated from a natural water source in Idaho.</title>
        <authorList>
            <person name="Testerman T."/>
            <person name="Graf J."/>
        </authorList>
    </citation>
    <scope>NUCLEOTIDE SEQUENCE [LARGE SCALE GENOMIC DNA]</scope>
    <source>
        <strain evidence="4 5">ID682</strain>
    </source>
</reference>
<evidence type="ECO:0000256" key="2">
    <source>
        <dbReference type="SAM" id="MobiDB-lite"/>
    </source>
</evidence>
<comment type="similarity">
    <text evidence="1">Belongs to the bactofilin family.</text>
</comment>
<evidence type="ECO:0000256" key="1">
    <source>
        <dbReference type="ARBA" id="ARBA00044755"/>
    </source>
</evidence>
<dbReference type="PANTHER" id="PTHR35024:SF4">
    <property type="entry name" value="POLYMER-FORMING CYTOSKELETAL PROTEIN"/>
    <property type="match status" value="1"/>
</dbReference>
<name>A0ABS5GUL2_9GAMM</name>
<protein>
    <submittedName>
        <fullName evidence="4">Polymer-forming cytoskeletal protein</fullName>
    </submittedName>
</protein>
<organism evidence="4 5">
    <name type="scientific">Aeromonas popoffii</name>
    <dbReference type="NCBI Taxonomy" id="70856"/>
    <lineage>
        <taxon>Bacteria</taxon>
        <taxon>Pseudomonadati</taxon>
        <taxon>Pseudomonadota</taxon>
        <taxon>Gammaproteobacteria</taxon>
        <taxon>Aeromonadales</taxon>
        <taxon>Aeromonadaceae</taxon>
        <taxon>Aeromonas</taxon>
    </lineage>
</organism>
<feature type="transmembrane region" description="Helical" evidence="3">
    <location>
        <begin position="20"/>
        <end position="38"/>
    </location>
</feature>
<keyword evidence="3" id="KW-1133">Transmembrane helix</keyword>
<dbReference type="EMBL" id="JAGRZL010000050">
    <property type="protein sequence ID" value="MBR7630737.1"/>
    <property type="molecule type" value="Genomic_DNA"/>
</dbReference>
<dbReference type="Pfam" id="PF04519">
    <property type="entry name" value="Bactofilin"/>
    <property type="match status" value="1"/>
</dbReference>
<keyword evidence="5" id="KW-1185">Reference proteome</keyword>
<feature type="region of interest" description="Disordered" evidence="2">
    <location>
        <begin position="173"/>
        <end position="216"/>
    </location>
</feature>
<feature type="compositionally biased region" description="Polar residues" evidence="2">
    <location>
        <begin position="174"/>
        <end position="192"/>
    </location>
</feature>
<feature type="compositionally biased region" description="Basic and acidic residues" evidence="2">
    <location>
        <begin position="197"/>
        <end position="207"/>
    </location>
</feature>